<comment type="similarity">
    <text evidence="5">Belongs to the SAT4 family.</text>
</comment>
<dbReference type="GO" id="GO:0016020">
    <property type="term" value="C:membrane"/>
    <property type="evidence" value="ECO:0007669"/>
    <property type="project" value="UniProtKB-SubCell"/>
</dbReference>
<feature type="transmembrane region" description="Helical" evidence="6">
    <location>
        <begin position="13"/>
        <end position="41"/>
    </location>
</feature>
<keyword evidence="3 6" id="KW-1133">Transmembrane helix</keyword>
<dbReference type="Pfam" id="PF20684">
    <property type="entry name" value="Fung_rhodopsin"/>
    <property type="match status" value="1"/>
</dbReference>
<dbReference type="OrthoDB" id="3897607at2759"/>
<dbReference type="InterPro" id="IPR049326">
    <property type="entry name" value="Rhodopsin_dom_fungi"/>
</dbReference>
<dbReference type="EMBL" id="KZ805408">
    <property type="protein sequence ID" value="PVH98662.1"/>
    <property type="molecule type" value="Genomic_DNA"/>
</dbReference>
<organism evidence="8 9">
    <name type="scientific">Periconia macrospinosa</name>
    <dbReference type="NCBI Taxonomy" id="97972"/>
    <lineage>
        <taxon>Eukaryota</taxon>
        <taxon>Fungi</taxon>
        <taxon>Dikarya</taxon>
        <taxon>Ascomycota</taxon>
        <taxon>Pezizomycotina</taxon>
        <taxon>Dothideomycetes</taxon>
        <taxon>Pleosporomycetidae</taxon>
        <taxon>Pleosporales</taxon>
        <taxon>Massarineae</taxon>
        <taxon>Periconiaceae</taxon>
        <taxon>Periconia</taxon>
    </lineage>
</organism>
<evidence type="ECO:0000256" key="2">
    <source>
        <dbReference type="ARBA" id="ARBA00022692"/>
    </source>
</evidence>
<feature type="transmembrane region" description="Helical" evidence="6">
    <location>
        <begin position="92"/>
        <end position="115"/>
    </location>
</feature>
<keyword evidence="9" id="KW-1185">Reference proteome</keyword>
<dbReference type="PANTHER" id="PTHR33048">
    <property type="entry name" value="PTH11-LIKE INTEGRAL MEMBRANE PROTEIN (AFU_ORTHOLOGUE AFUA_5G11245)"/>
    <property type="match status" value="1"/>
</dbReference>
<proteinExistence type="inferred from homology"/>
<reference evidence="8 9" key="1">
    <citation type="journal article" date="2018" name="Sci. Rep.">
        <title>Comparative genomics provides insights into the lifestyle and reveals functional heterogeneity of dark septate endophytic fungi.</title>
        <authorList>
            <person name="Knapp D.G."/>
            <person name="Nemeth J.B."/>
            <person name="Barry K."/>
            <person name="Hainaut M."/>
            <person name="Henrissat B."/>
            <person name="Johnson J."/>
            <person name="Kuo A."/>
            <person name="Lim J.H.P."/>
            <person name="Lipzen A."/>
            <person name="Nolan M."/>
            <person name="Ohm R.A."/>
            <person name="Tamas L."/>
            <person name="Grigoriev I.V."/>
            <person name="Spatafora J.W."/>
            <person name="Nagy L.G."/>
            <person name="Kovacs G.M."/>
        </authorList>
    </citation>
    <scope>NUCLEOTIDE SEQUENCE [LARGE SCALE GENOMIC DNA]</scope>
    <source>
        <strain evidence="8 9">DSE2036</strain>
    </source>
</reference>
<evidence type="ECO:0000313" key="8">
    <source>
        <dbReference type="EMBL" id="PVH98662.1"/>
    </source>
</evidence>
<feature type="transmembrane region" description="Helical" evidence="6">
    <location>
        <begin position="127"/>
        <end position="148"/>
    </location>
</feature>
<gene>
    <name evidence="8" type="ORF">DM02DRAFT_500358</name>
</gene>
<dbReference type="PANTHER" id="PTHR33048:SF129">
    <property type="entry name" value="INTEGRAL MEMBRANE PROTEIN-RELATED"/>
    <property type="match status" value="1"/>
</dbReference>
<dbReference type="Proteomes" id="UP000244855">
    <property type="component" value="Unassembled WGS sequence"/>
</dbReference>
<evidence type="ECO:0000256" key="4">
    <source>
        <dbReference type="ARBA" id="ARBA00023136"/>
    </source>
</evidence>
<keyword evidence="2 6" id="KW-0812">Transmembrane</keyword>
<evidence type="ECO:0000256" key="6">
    <source>
        <dbReference type="SAM" id="Phobius"/>
    </source>
</evidence>
<feature type="non-terminal residue" evidence="8">
    <location>
        <position position="165"/>
    </location>
</feature>
<comment type="subcellular location">
    <subcellularLocation>
        <location evidence="1">Membrane</location>
        <topology evidence="1">Multi-pass membrane protein</topology>
    </subcellularLocation>
</comment>
<keyword evidence="4 6" id="KW-0472">Membrane</keyword>
<feature type="non-terminal residue" evidence="8">
    <location>
        <position position="1"/>
    </location>
</feature>
<protein>
    <recommendedName>
        <fullName evidence="7">Rhodopsin domain-containing protein</fullName>
    </recommendedName>
</protein>
<sequence length="165" mass="18219">STGLMAVAVLTPVFAMAILFFSLASIISYALFVAAVSFGFGRHSYYITHENRIKIKQLLLANILAGTCRPINANWEEVPKAQCFDSKVSLTISYAFAGFSIACDFIFAIMPILLIWTLTRSVVERCLISFLMAMSLFASVAGMLQLYLRMLDPTPSDPFRATVLV</sequence>
<accession>A0A2V1DKF6</accession>
<evidence type="ECO:0000313" key="9">
    <source>
        <dbReference type="Proteomes" id="UP000244855"/>
    </source>
</evidence>
<name>A0A2V1DKF6_9PLEO</name>
<evidence type="ECO:0000256" key="5">
    <source>
        <dbReference type="ARBA" id="ARBA00038359"/>
    </source>
</evidence>
<evidence type="ECO:0000259" key="7">
    <source>
        <dbReference type="Pfam" id="PF20684"/>
    </source>
</evidence>
<dbReference type="InterPro" id="IPR052337">
    <property type="entry name" value="SAT4-like"/>
</dbReference>
<feature type="domain" description="Rhodopsin" evidence="7">
    <location>
        <begin position="67"/>
        <end position="147"/>
    </location>
</feature>
<evidence type="ECO:0000256" key="3">
    <source>
        <dbReference type="ARBA" id="ARBA00022989"/>
    </source>
</evidence>
<dbReference type="AlphaFoldDB" id="A0A2V1DKF6"/>
<evidence type="ECO:0000256" key="1">
    <source>
        <dbReference type="ARBA" id="ARBA00004141"/>
    </source>
</evidence>